<comment type="caution">
    <text evidence="1">The sequence shown here is derived from an EMBL/GenBank/DDBJ whole genome shotgun (WGS) entry which is preliminary data.</text>
</comment>
<name>A0ABV9LRT8_9ALTE</name>
<keyword evidence="2" id="KW-1185">Reference proteome</keyword>
<evidence type="ECO:0000313" key="2">
    <source>
        <dbReference type="Proteomes" id="UP001595897"/>
    </source>
</evidence>
<proteinExistence type="predicted"/>
<dbReference type="InterPro" id="IPR046525">
    <property type="entry name" value="DUF6702"/>
</dbReference>
<evidence type="ECO:0000313" key="1">
    <source>
        <dbReference type="EMBL" id="MFC4698668.1"/>
    </source>
</evidence>
<organism evidence="1 2">
    <name type="scientific">Glaciecola siphonariae</name>
    <dbReference type="NCBI Taxonomy" id="521012"/>
    <lineage>
        <taxon>Bacteria</taxon>
        <taxon>Pseudomonadati</taxon>
        <taxon>Pseudomonadota</taxon>
        <taxon>Gammaproteobacteria</taxon>
        <taxon>Alteromonadales</taxon>
        <taxon>Alteromonadaceae</taxon>
        <taxon>Glaciecola</taxon>
    </lineage>
</organism>
<gene>
    <name evidence="1" type="ORF">ACFO4O_00655</name>
</gene>
<accession>A0ABV9LRT8</accession>
<dbReference type="EMBL" id="JBHSGU010000001">
    <property type="protein sequence ID" value="MFC4698668.1"/>
    <property type="molecule type" value="Genomic_DNA"/>
</dbReference>
<dbReference type="Proteomes" id="UP001595897">
    <property type="component" value="Unassembled WGS sequence"/>
</dbReference>
<sequence>MMFVLAAATALYSPATLAHQQKLALSKVVVNPRTDMLEIMHRFELHDAEHAVKEIFKSDADIIQSLETQAQFAQYVYARFGIYKANGEALDLVEVGFEIEGKHFWVYQETPLPDSLEGLQVVHNALRDIWFAQSNTVNIEIGDKIKTLSFTDNTEVLSVNFTQ</sequence>
<protein>
    <submittedName>
        <fullName evidence="1">DUF6702 family protein</fullName>
    </submittedName>
</protein>
<dbReference type="RefSeq" id="WP_382405286.1">
    <property type="nucleotide sequence ID" value="NZ_JBHSGU010000001.1"/>
</dbReference>
<dbReference type="Pfam" id="PF20420">
    <property type="entry name" value="DUF6702"/>
    <property type="match status" value="1"/>
</dbReference>
<reference evidence="2" key="1">
    <citation type="journal article" date="2019" name="Int. J. Syst. Evol. Microbiol.">
        <title>The Global Catalogue of Microorganisms (GCM) 10K type strain sequencing project: providing services to taxonomists for standard genome sequencing and annotation.</title>
        <authorList>
            <consortium name="The Broad Institute Genomics Platform"/>
            <consortium name="The Broad Institute Genome Sequencing Center for Infectious Disease"/>
            <person name="Wu L."/>
            <person name="Ma J."/>
        </authorList>
    </citation>
    <scope>NUCLEOTIDE SEQUENCE [LARGE SCALE GENOMIC DNA]</scope>
    <source>
        <strain evidence="2">KACC 12507</strain>
    </source>
</reference>